<sequence length="143" mass="15428">MQGTQRLFAASAFCGGGHMDTGVEGATVDACQPLIDIAVESWRFAKIFAKVLTKLDAGEAGRYTNQLRYFQKRLDDSLQAAGLRLVNLEGQDYDLGMAASALNIGDYGTDEQLYVEQMVEPILMGANGVVKAGTMLLASRSRT</sequence>
<reference evidence="1 2" key="1">
    <citation type="submission" date="2019-08" db="EMBL/GenBank/DDBJ databases">
        <authorList>
            <person name="Herpell B J."/>
        </authorList>
    </citation>
    <scope>NUCLEOTIDE SEQUENCE [LARGE SCALE GENOMIC DNA]</scope>
    <source>
        <strain evidence="2">Msb3</strain>
    </source>
</reference>
<evidence type="ECO:0000313" key="1">
    <source>
        <dbReference type="EMBL" id="VVD29216.1"/>
    </source>
</evidence>
<name>A0A5Q4ZMM5_9BURK</name>
<protein>
    <submittedName>
        <fullName evidence="1">Uncharacterized protein</fullName>
    </submittedName>
</protein>
<dbReference type="EMBL" id="LR699553">
    <property type="protein sequence ID" value="VVD29216.1"/>
    <property type="molecule type" value="Genomic_DNA"/>
</dbReference>
<proteinExistence type="predicted"/>
<dbReference type="KEGG" id="pdio:PDMSB3_2760"/>
<keyword evidence="2" id="KW-1185">Reference proteome</keyword>
<accession>A0A5Q4ZMM5</accession>
<dbReference type="AlphaFoldDB" id="A0A5Q4ZMM5"/>
<organism evidence="1 2">
    <name type="scientific">Paraburkholderia dioscoreae</name>
    <dbReference type="NCBI Taxonomy" id="2604047"/>
    <lineage>
        <taxon>Bacteria</taxon>
        <taxon>Pseudomonadati</taxon>
        <taxon>Pseudomonadota</taxon>
        <taxon>Betaproteobacteria</taxon>
        <taxon>Burkholderiales</taxon>
        <taxon>Burkholderiaceae</taxon>
        <taxon>Paraburkholderia</taxon>
    </lineage>
</organism>
<dbReference type="Proteomes" id="UP000325811">
    <property type="component" value="Chromosome I"/>
</dbReference>
<gene>
    <name evidence="1" type="ORF">PDMSB3_2760</name>
</gene>
<evidence type="ECO:0000313" key="2">
    <source>
        <dbReference type="Proteomes" id="UP000325811"/>
    </source>
</evidence>